<dbReference type="InterPro" id="IPR038404">
    <property type="entry name" value="TRAP_DctP_sf"/>
</dbReference>
<keyword evidence="4" id="KW-1185">Reference proteome</keyword>
<evidence type="ECO:0000313" key="4">
    <source>
        <dbReference type="Proteomes" id="UP000053675"/>
    </source>
</evidence>
<dbReference type="InterPro" id="IPR018389">
    <property type="entry name" value="DctP_fam"/>
</dbReference>
<dbReference type="NCBIfam" id="NF037995">
    <property type="entry name" value="TRAP_S1"/>
    <property type="match status" value="1"/>
</dbReference>
<dbReference type="PANTHER" id="PTHR33376">
    <property type="match status" value="1"/>
</dbReference>
<dbReference type="STRING" id="472175.EL18_00408"/>
<dbReference type="GO" id="GO:0030288">
    <property type="term" value="C:outer membrane-bounded periplasmic space"/>
    <property type="evidence" value="ECO:0007669"/>
    <property type="project" value="InterPro"/>
</dbReference>
<keyword evidence="1 2" id="KW-0732">Signal</keyword>
<dbReference type="GO" id="GO:0055085">
    <property type="term" value="P:transmembrane transport"/>
    <property type="evidence" value="ECO:0007669"/>
    <property type="project" value="InterPro"/>
</dbReference>
<accession>A0A084U8V7</accession>
<name>A0A084U8V7_9HYPH</name>
<dbReference type="Pfam" id="PF03480">
    <property type="entry name" value="DctP"/>
    <property type="match status" value="1"/>
</dbReference>
<dbReference type="eggNOG" id="COG1638">
    <property type="taxonomic scope" value="Bacteria"/>
</dbReference>
<feature type="signal peptide" evidence="2">
    <location>
        <begin position="1"/>
        <end position="26"/>
    </location>
</feature>
<dbReference type="AlphaFoldDB" id="A0A084U8V7"/>
<evidence type="ECO:0000256" key="1">
    <source>
        <dbReference type="ARBA" id="ARBA00022729"/>
    </source>
</evidence>
<dbReference type="PANTHER" id="PTHR33376:SF2">
    <property type="entry name" value="DICARBOXYLATE-BINDING PERIPLASMIC PROTEIN"/>
    <property type="match status" value="1"/>
</dbReference>
<evidence type="ECO:0000313" key="3">
    <source>
        <dbReference type="EMBL" id="KFB09393.1"/>
    </source>
</evidence>
<evidence type="ECO:0000256" key="2">
    <source>
        <dbReference type="SAM" id="SignalP"/>
    </source>
</evidence>
<comment type="caution">
    <text evidence="3">The sequence shown here is derived from an EMBL/GenBank/DDBJ whole genome shotgun (WGS) entry which is preliminary data.</text>
</comment>
<dbReference type="PATRIC" id="fig|472175.3.peg.422"/>
<dbReference type="Proteomes" id="UP000053675">
    <property type="component" value="Unassembled WGS sequence"/>
</dbReference>
<dbReference type="NCBIfam" id="TIGR00787">
    <property type="entry name" value="dctP"/>
    <property type="match status" value="1"/>
</dbReference>
<dbReference type="InterPro" id="IPR004682">
    <property type="entry name" value="TRAP_DctP"/>
</dbReference>
<feature type="chain" id="PRO_5001783067" evidence="2">
    <location>
        <begin position="27"/>
        <end position="328"/>
    </location>
</feature>
<dbReference type="GO" id="GO:0030246">
    <property type="term" value="F:carbohydrate binding"/>
    <property type="evidence" value="ECO:0007669"/>
    <property type="project" value="TreeGrafter"/>
</dbReference>
<dbReference type="CDD" id="cd13671">
    <property type="entry name" value="PBP2_TRAP_SBP_like_3"/>
    <property type="match status" value="1"/>
</dbReference>
<dbReference type="SUPFAM" id="SSF53850">
    <property type="entry name" value="Periplasmic binding protein-like II"/>
    <property type="match status" value="1"/>
</dbReference>
<gene>
    <name evidence="3" type="ORF">EL18_00408</name>
</gene>
<reference evidence="3 4" key="1">
    <citation type="submission" date="2014-05" db="EMBL/GenBank/DDBJ databases">
        <title>Draft Genome Sequence of Nitratireductor basaltis Strain UMTGB225, A Marine Bacterium Isolated from Green Barrel Tunicate.</title>
        <authorList>
            <person name="Gan H.Y."/>
        </authorList>
    </citation>
    <scope>NUCLEOTIDE SEQUENCE [LARGE SCALE GENOMIC DNA]</scope>
    <source>
        <strain evidence="3 4">UMTGB225</strain>
    </source>
</reference>
<sequence>MKMKLRHAMLGLLAGAALMPFVGVQAADAQIVMRLAENQPETNPVTVAMYRFADLVKEYSNGEIEVQVFPGAQLGQEPETIEQAQAGIIDFTRVNSVGLANVSPSMGAFTLPYVFADWDHKYRVLDGEIGTEVLADLEEVGLKGFAYMDAGSRSFYTTEGNAIESIEDLKGKKIRVQPAPISIRMMELLGAVPTPMNYGEVYSALQTGVIDGAENDFVSYHTSAHYEVAPNYVVDAHLSPPALLLMNKAKFDSLSPELQDAVTRAAVDASMYEREIMREANEKARQTVIDGGATVTEIDNAPFQAAVQPIYEEFPDLMPLLDRIQAAK</sequence>
<dbReference type="Gene3D" id="3.40.190.170">
    <property type="entry name" value="Bacterial extracellular solute-binding protein, family 7"/>
    <property type="match status" value="1"/>
</dbReference>
<dbReference type="EMBL" id="JMQM01000001">
    <property type="protein sequence ID" value="KFB09393.1"/>
    <property type="molecule type" value="Genomic_DNA"/>
</dbReference>
<organism evidence="3 4">
    <name type="scientific">Nitratireductor basaltis</name>
    <dbReference type="NCBI Taxonomy" id="472175"/>
    <lineage>
        <taxon>Bacteria</taxon>
        <taxon>Pseudomonadati</taxon>
        <taxon>Pseudomonadota</taxon>
        <taxon>Alphaproteobacteria</taxon>
        <taxon>Hyphomicrobiales</taxon>
        <taxon>Phyllobacteriaceae</taxon>
        <taxon>Nitratireductor</taxon>
    </lineage>
</organism>
<dbReference type="PIRSF" id="PIRSF006470">
    <property type="entry name" value="DctB"/>
    <property type="match status" value="1"/>
</dbReference>
<proteinExistence type="predicted"/>
<protein>
    <submittedName>
        <fullName evidence="3">C4-dicarboxylate ABC transporter</fullName>
    </submittedName>
</protein>